<organism evidence="1 2">
    <name type="scientific">Candidatus Falkowbacteria bacterium GW2011_GWA2_39_24</name>
    <dbReference type="NCBI Taxonomy" id="1618634"/>
    <lineage>
        <taxon>Bacteria</taxon>
        <taxon>Candidatus Falkowiibacteriota</taxon>
    </lineage>
</organism>
<dbReference type="EMBL" id="LBWS01000036">
    <property type="protein sequence ID" value="KKR13866.1"/>
    <property type="molecule type" value="Genomic_DNA"/>
</dbReference>
<protein>
    <submittedName>
        <fullName evidence="1">Uncharacterized protein</fullName>
    </submittedName>
</protein>
<sequence>MAYGVLCKRCKIPETAHTKRYSGARVCEEYIPDTKDARLKLRSLIEDFQPDHKDARVRYKYYTKITGQTVRVIEKKLQSYFAQLVKVPKAQKKI</sequence>
<reference evidence="1 2" key="1">
    <citation type="journal article" date="2015" name="Nature">
        <title>rRNA introns, odd ribosomes, and small enigmatic genomes across a large radiation of phyla.</title>
        <authorList>
            <person name="Brown C.T."/>
            <person name="Hug L.A."/>
            <person name="Thomas B.C."/>
            <person name="Sharon I."/>
            <person name="Castelle C.J."/>
            <person name="Singh A."/>
            <person name="Wilkins M.J."/>
            <person name="Williams K.H."/>
            <person name="Banfield J.F."/>
        </authorList>
    </citation>
    <scope>NUCLEOTIDE SEQUENCE [LARGE SCALE GENOMIC DNA]</scope>
</reference>
<accession>A0A0G0NM24</accession>
<dbReference type="AlphaFoldDB" id="A0A0G0NM24"/>
<evidence type="ECO:0000313" key="1">
    <source>
        <dbReference type="EMBL" id="KKR13866.1"/>
    </source>
</evidence>
<proteinExistence type="predicted"/>
<comment type="caution">
    <text evidence="1">The sequence shown here is derived from an EMBL/GenBank/DDBJ whole genome shotgun (WGS) entry which is preliminary data.</text>
</comment>
<name>A0A0G0NM24_9BACT</name>
<dbReference type="Proteomes" id="UP000034048">
    <property type="component" value="Unassembled WGS sequence"/>
</dbReference>
<evidence type="ECO:0000313" key="2">
    <source>
        <dbReference type="Proteomes" id="UP000034048"/>
    </source>
</evidence>
<gene>
    <name evidence="1" type="ORF">UT42_C0036G0003</name>
</gene>